<accession>A0AAW5AMT4</accession>
<feature type="chain" id="PRO_5043655370" evidence="2">
    <location>
        <begin position="21"/>
        <end position="198"/>
    </location>
</feature>
<feature type="signal peptide" evidence="2">
    <location>
        <begin position="1"/>
        <end position="20"/>
    </location>
</feature>
<evidence type="ECO:0000313" key="3">
    <source>
        <dbReference type="EMBL" id="MCF7529248.1"/>
    </source>
</evidence>
<dbReference type="AlphaFoldDB" id="A0AAW5AMT4"/>
<reference evidence="3" key="1">
    <citation type="submission" date="2022-01" db="EMBL/GenBank/DDBJ databases">
        <title>Neisseria sp. ZJ104.</title>
        <authorList>
            <person name="Yang C."/>
        </authorList>
    </citation>
    <scope>NUCLEOTIDE SEQUENCE</scope>
    <source>
        <strain evidence="3">ZJ104</strain>
    </source>
</reference>
<gene>
    <name evidence="3" type="ORF">L4H06_03250</name>
</gene>
<protein>
    <submittedName>
        <fullName evidence="3">Outer membrane lipoprotein carrier protein LolA</fullName>
    </submittedName>
</protein>
<dbReference type="RefSeq" id="WP_237092512.1">
    <property type="nucleotide sequence ID" value="NZ_JAKKDL010000003.1"/>
</dbReference>
<dbReference type="SUPFAM" id="SSF89392">
    <property type="entry name" value="Prokaryotic lipoproteins and lipoprotein localization factors"/>
    <property type="match status" value="1"/>
</dbReference>
<dbReference type="PANTHER" id="PTHR35869:SF1">
    <property type="entry name" value="OUTER-MEMBRANE LIPOPROTEIN CARRIER PROTEIN"/>
    <property type="match status" value="1"/>
</dbReference>
<evidence type="ECO:0000313" key="4">
    <source>
        <dbReference type="Proteomes" id="UP001201397"/>
    </source>
</evidence>
<keyword evidence="3" id="KW-0449">Lipoprotein</keyword>
<dbReference type="InterPro" id="IPR029046">
    <property type="entry name" value="LolA/LolB/LppX"/>
</dbReference>
<dbReference type="EMBL" id="JAKKDL010000003">
    <property type="protein sequence ID" value="MCF7529248.1"/>
    <property type="molecule type" value="Genomic_DNA"/>
</dbReference>
<dbReference type="InterPro" id="IPR004564">
    <property type="entry name" value="OM_lipoprot_carrier_LolA-like"/>
</dbReference>
<comment type="caution">
    <text evidence="3">The sequence shown here is derived from an EMBL/GenBank/DDBJ whole genome shotgun (WGS) entry which is preliminary data.</text>
</comment>
<proteinExistence type="predicted"/>
<dbReference type="Pfam" id="PF19574">
    <property type="entry name" value="LolA_3"/>
    <property type="match status" value="1"/>
</dbReference>
<keyword evidence="1 2" id="KW-0732">Signal</keyword>
<dbReference type="PANTHER" id="PTHR35869">
    <property type="entry name" value="OUTER-MEMBRANE LIPOPROTEIN CARRIER PROTEIN"/>
    <property type="match status" value="1"/>
</dbReference>
<dbReference type="Gene3D" id="2.50.20.10">
    <property type="entry name" value="Lipoprotein localisation LolA/LolB/LppX"/>
    <property type="match status" value="1"/>
</dbReference>
<organism evidence="3 4">
    <name type="scientific">Neisseria lisongii</name>
    <dbReference type="NCBI Taxonomy" id="2912188"/>
    <lineage>
        <taxon>Bacteria</taxon>
        <taxon>Pseudomonadati</taxon>
        <taxon>Pseudomonadota</taxon>
        <taxon>Betaproteobacteria</taxon>
        <taxon>Neisseriales</taxon>
        <taxon>Neisseriaceae</taxon>
        <taxon>Neisseria</taxon>
    </lineage>
</organism>
<sequence length="198" mass="21915">MPNIRTAALSLLLAAMPAWALTPAEITGRLQGPETVQGQFVQQRFIKSLAKPMQTQGRFALKKRTGLFWHIQKPLDLQLRVREQGIAQWDAAARIWRNSSQSGQAAQVKLFMAVLGGDTGELGKQFTISANGNPNQWRMQLTPKTAVMKQIFQDITIQGGAVVQQIELREKQGDRTVMIFSQTQTDQPLSAAAGNAFK</sequence>
<evidence type="ECO:0000256" key="1">
    <source>
        <dbReference type="ARBA" id="ARBA00022729"/>
    </source>
</evidence>
<name>A0AAW5AMT4_9NEIS</name>
<dbReference type="Proteomes" id="UP001201397">
    <property type="component" value="Unassembled WGS sequence"/>
</dbReference>
<dbReference type="CDD" id="cd16325">
    <property type="entry name" value="LolA"/>
    <property type="match status" value="1"/>
</dbReference>
<evidence type="ECO:0000256" key="2">
    <source>
        <dbReference type="SAM" id="SignalP"/>
    </source>
</evidence>